<dbReference type="SUPFAM" id="SSF109640">
    <property type="entry name" value="KRAB domain (Kruppel-associated box)"/>
    <property type="match status" value="1"/>
</dbReference>
<name>A0ABI8AGC7_FELCA</name>
<dbReference type="InterPro" id="IPR050169">
    <property type="entry name" value="Krueppel_C2H2_ZnF"/>
</dbReference>
<dbReference type="CDD" id="cd07765">
    <property type="entry name" value="KRAB_A-box"/>
    <property type="match status" value="1"/>
</dbReference>
<dbReference type="PANTHER" id="PTHR23232">
    <property type="entry name" value="KRAB DOMAIN C2H2 ZINC FINGER"/>
    <property type="match status" value="1"/>
</dbReference>
<protein>
    <recommendedName>
        <fullName evidence="1">KRAB domain-containing protein</fullName>
    </recommendedName>
</protein>
<dbReference type="InterPro" id="IPR036051">
    <property type="entry name" value="KRAB_dom_sf"/>
</dbReference>
<dbReference type="PROSITE" id="PS50805">
    <property type="entry name" value="KRAB"/>
    <property type="match status" value="1"/>
</dbReference>
<sequence>MINAQESLTLEDVAVDFSREEWRLLAPAQKDLYRDVMLENYRNLVSVGHQASKPDVLARLERGEEPWAIEEEVRSGTSPGLRSVKVRHILNVPNTSISACTQEPFSKQ</sequence>
<evidence type="ECO:0000313" key="3">
    <source>
        <dbReference type="Proteomes" id="UP000823872"/>
    </source>
</evidence>
<dbReference type="PANTHER" id="PTHR23232:SF161">
    <property type="entry name" value="KRAB DOMAIN-CONTAINING PROTEIN"/>
    <property type="match status" value="1"/>
</dbReference>
<proteinExistence type="predicted"/>
<reference evidence="2 3" key="1">
    <citation type="submission" date="2021-02" db="EMBL/GenBank/DDBJ databases">
        <title>Safari Cat Assemblies.</title>
        <authorList>
            <person name="Bredemeyer K.R."/>
            <person name="Murphy W.J."/>
        </authorList>
    </citation>
    <scope>NUCLEOTIDE SEQUENCE [LARGE SCALE GENOMIC DNA]</scope>
</reference>
<accession>A0ABI8AGC7</accession>
<feature type="domain" description="KRAB" evidence="1">
    <location>
        <begin position="8"/>
        <end position="79"/>
    </location>
</feature>
<dbReference type="SMART" id="SM00349">
    <property type="entry name" value="KRAB"/>
    <property type="match status" value="1"/>
</dbReference>
<dbReference type="Ensembl" id="ENSFCTT00005085749.1">
    <property type="protein sequence ID" value="ENSFCTP00005058358.1"/>
    <property type="gene ID" value="ENSFCTG00005030786.1"/>
</dbReference>
<reference evidence="2" key="3">
    <citation type="submission" date="2025-09" db="UniProtKB">
        <authorList>
            <consortium name="Ensembl"/>
        </authorList>
    </citation>
    <scope>IDENTIFICATION</scope>
    <source>
        <strain evidence="2">breed Abyssinian</strain>
    </source>
</reference>
<dbReference type="Gene3D" id="6.10.140.140">
    <property type="match status" value="1"/>
</dbReference>
<dbReference type="GeneTree" id="ENSGT00940000163119"/>
<evidence type="ECO:0000259" key="1">
    <source>
        <dbReference type="PROSITE" id="PS50805"/>
    </source>
</evidence>
<reference evidence="2" key="2">
    <citation type="submission" date="2025-08" db="UniProtKB">
        <authorList>
            <consortium name="Ensembl"/>
        </authorList>
    </citation>
    <scope>IDENTIFICATION</scope>
    <source>
        <strain evidence="2">breed Abyssinian</strain>
    </source>
</reference>
<evidence type="ECO:0000313" key="2">
    <source>
        <dbReference type="Ensembl" id="ENSFCTP00005058358.1"/>
    </source>
</evidence>
<dbReference type="InterPro" id="IPR001909">
    <property type="entry name" value="KRAB"/>
</dbReference>
<dbReference type="Proteomes" id="UP000823872">
    <property type="component" value="Chromosome E2"/>
</dbReference>
<dbReference type="Pfam" id="PF01352">
    <property type="entry name" value="KRAB"/>
    <property type="match status" value="1"/>
</dbReference>
<keyword evidence="3" id="KW-1185">Reference proteome</keyword>
<gene>
    <name evidence="2" type="primary">ZNF432</name>
</gene>
<organism evidence="2 3">
    <name type="scientific">Felis catus</name>
    <name type="common">Cat</name>
    <name type="synonym">Felis silvestris catus</name>
    <dbReference type="NCBI Taxonomy" id="9685"/>
    <lineage>
        <taxon>Eukaryota</taxon>
        <taxon>Metazoa</taxon>
        <taxon>Chordata</taxon>
        <taxon>Craniata</taxon>
        <taxon>Vertebrata</taxon>
        <taxon>Euteleostomi</taxon>
        <taxon>Mammalia</taxon>
        <taxon>Eutheria</taxon>
        <taxon>Laurasiatheria</taxon>
        <taxon>Carnivora</taxon>
        <taxon>Feliformia</taxon>
        <taxon>Felidae</taxon>
        <taxon>Felinae</taxon>
        <taxon>Felis</taxon>
    </lineage>
</organism>